<reference evidence="1" key="2">
    <citation type="journal article" date="2022" name="New Phytol.">
        <title>Evolutionary transition to the ectomycorrhizal habit in the genomes of a hyperdiverse lineage of mushroom-forming fungi.</title>
        <authorList>
            <person name="Looney B."/>
            <person name="Miyauchi S."/>
            <person name="Morin E."/>
            <person name="Drula E."/>
            <person name="Courty P.E."/>
            <person name="Kohler A."/>
            <person name="Kuo A."/>
            <person name="LaButti K."/>
            <person name="Pangilinan J."/>
            <person name="Lipzen A."/>
            <person name="Riley R."/>
            <person name="Andreopoulos W."/>
            <person name="He G."/>
            <person name="Johnson J."/>
            <person name="Nolan M."/>
            <person name="Tritt A."/>
            <person name="Barry K.W."/>
            <person name="Grigoriev I.V."/>
            <person name="Nagy L.G."/>
            <person name="Hibbett D."/>
            <person name="Henrissat B."/>
            <person name="Matheny P.B."/>
            <person name="Labbe J."/>
            <person name="Martin F.M."/>
        </authorList>
    </citation>
    <scope>NUCLEOTIDE SEQUENCE</scope>
    <source>
        <strain evidence="1">EC-137</strain>
    </source>
</reference>
<reference evidence="1" key="1">
    <citation type="submission" date="2021-02" db="EMBL/GenBank/DDBJ databases">
        <authorList>
            <consortium name="DOE Joint Genome Institute"/>
            <person name="Ahrendt S."/>
            <person name="Looney B.P."/>
            <person name="Miyauchi S."/>
            <person name="Morin E."/>
            <person name="Drula E."/>
            <person name="Courty P.E."/>
            <person name="Chicoki N."/>
            <person name="Fauchery L."/>
            <person name="Kohler A."/>
            <person name="Kuo A."/>
            <person name="Labutti K."/>
            <person name="Pangilinan J."/>
            <person name="Lipzen A."/>
            <person name="Riley R."/>
            <person name="Andreopoulos W."/>
            <person name="He G."/>
            <person name="Johnson J."/>
            <person name="Barry K.W."/>
            <person name="Grigoriev I.V."/>
            <person name="Nagy L."/>
            <person name="Hibbett D."/>
            <person name="Henrissat B."/>
            <person name="Matheny P.B."/>
            <person name="Labbe J."/>
            <person name="Martin F."/>
        </authorList>
    </citation>
    <scope>NUCLEOTIDE SEQUENCE</scope>
    <source>
        <strain evidence="1">EC-137</strain>
    </source>
</reference>
<evidence type="ECO:0000313" key="1">
    <source>
        <dbReference type="EMBL" id="KAI0034019.1"/>
    </source>
</evidence>
<comment type="caution">
    <text evidence="1">The sequence shown here is derived from an EMBL/GenBank/DDBJ whole genome shotgun (WGS) entry which is preliminary data.</text>
</comment>
<keyword evidence="2" id="KW-1185">Reference proteome</keyword>
<dbReference type="EMBL" id="MU273507">
    <property type="protein sequence ID" value="KAI0034019.1"/>
    <property type="molecule type" value="Genomic_DNA"/>
</dbReference>
<evidence type="ECO:0000313" key="2">
    <source>
        <dbReference type="Proteomes" id="UP000814128"/>
    </source>
</evidence>
<sequence>MAASSVLVTYSAPPAFLSSQWPALHDGLQSQLPLRSIHWKPPSGPSVRTIHELFISFVSFDSVREVGASQIPANLLAKPLLNLCLVSCEDADSYKGTVRKQIKDWHALATQRKNQEWAIVHVVRTDSKNAAAGFFQRGNLLDKLRADFNTDKRDRRVSVATSTPCAYLLFCRCVQLAWPTSQTNPAAWAEVLSKIKDGILSSFDSAISQREEEVRRSEQQRLMPGWNFCTFFLLKESLAMSYDSMNLIDDALRQYDQLESSFLHVVREKNLSWFGALIVPSPRDDTTPLLSVSRKPYQDLILANTISVFDLQIYMLARQAALLARANKLAEVCHKVHRFLVTFGCQLWEAENILPAFFIESWTYSSALSVVEQVDTWGKNLSLEGQSLNAFYAGKAELIELARHQLDIMGIRSGHLPSRSPFSMAVSPKRPAPNTVDKRASRTISQPQLMACLNDKNAFCDLYIDLSNKAIDLYAKAGRRKFALSIHGSLAALDAHRGNLDPALQTYSSLPAHYSPHKWVSLESYMLTQAIDLHSTIGSSKDEQWMSLALSFLKAYVSGFGHNLLIPASDTLAYVTDMINALKAAADSLDSDLVQPDHPILSFRISETTARPEGEEDGCCLDITVENHLPCKLPVDTICVALVGRDTEHLDFQAPVGHLEPGKTTVTLFCPTSSWGTYTLETTEARMTRLHFKWDYKPSSRSRSRSRKVLPTLVRIPRDTRALDVRVRRPRLTVIGASPAILLTVTSGRNHVAKVTIMLSSPSNVQFRCRDSRLEDSSECSEWSLEASDSSITLADLSKDAAVPILVPYNETGQLPILHINLSVIYSTHSQPAIERTLSLASRIPTSLPVRVNVEDFFRGSRLFSKFTISTTSTQYIRMASVELQAVNGQGEGFSISKTRPREQKISTVTPSRPVNALFSIEADSDSGVDSLQLCIRYRMLRDEVETVLEEMIDSVVVDKAALKKHRVSMLAQLVEALESDPSWVDVYTNTGELHVPLINADGEAGELLSSISGALREMKPVDVGHGSWREMRMPVDPTTLQVLAAARLSIVSPPPAKSLTSWNPSSSIYAGQPVSALLSVYTTFGWGRLPPASRKTYRLRFDIQELVRDWLVSGRKRGDFEAKDGETYATSITLIPLHHGELPLPKITVTPLPLEGEMTMGSLSLPSCETHQVHGAEVVLVLPRGGRSTFVVDMGSGLP</sequence>
<protein>
    <submittedName>
        <fullName evidence="1">Trafficking protein particle complex subunit 10</fullName>
    </submittedName>
</protein>
<name>A0ACB8QQG0_9AGAM</name>
<gene>
    <name evidence="1" type="ORF">K488DRAFT_46357</name>
</gene>
<dbReference type="Proteomes" id="UP000814128">
    <property type="component" value="Unassembled WGS sequence"/>
</dbReference>
<accession>A0ACB8QQG0</accession>
<organism evidence="1 2">
    <name type="scientific">Vararia minispora EC-137</name>
    <dbReference type="NCBI Taxonomy" id="1314806"/>
    <lineage>
        <taxon>Eukaryota</taxon>
        <taxon>Fungi</taxon>
        <taxon>Dikarya</taxon>
        <taxon>Basidiomycota</taxon>
        <taxon>Agaricomycotina</taxon>
        <taxon>Agaricomycetes</taxon>
        <taxon>Russulales</taxon>
        <taxon>Lachnocladiaceae</taxon>
        <taxon>Vararia</taxon>
    </lineage>
</organism>
<proteinExistence type="predicted"/>